<dbReference type="PROSITE" id="PS51409">
    <property type="entry name" value="ARGINASE_2"/>
    <property type="match status" value="1"/>
</dbReference>
<keyword evidence="1" id="KW-0479">Metal-binding</keyword>
<dbReference type="InterPro" id="IPR023696">
    <property type="entry name" value="Ureohydrolase_dom_sf"/>
</dbReference>
<reference evidence="5" key="1">
    <citation type="submission" date="2016-10" db="EMBL/GenBank/DDBJ databases">
        <authorList>
            <person name="Varghese N."/>
            <person name="Submissions S."/>
        </authorList>
    </citation>
    <scope>NUCLEOTIDE SEQUENCE [LARGE SCALE GENOMIC DNA]</scope>
    <source>
        <strain evidence="5">DSM 22082</strain>
    </source>
</reference>
<protein>
    <submittedName>
        <fullName evidence="5">Arginase</fullName>
    </submittedName>
</protein>
<evidence type="ECO:0000313" key="5">
    <source>
        <dbReference type="EMBL" id="SDT07087.1"/>
    </source>
</evidence>
<keyword evidence="6" id="KW-1185">Reference proteome</keyword>
<dbReference type="EMBL" id="LT629739">
    <property type="protein sequence ID" value="SDT07087.1"/>
    <property type="molecule type" value="Genomic_DNA"/>
</dbReference>
<dbReference type="Gene3D" id="3.40.800.10">
    <property type="entry name" value="Ureohydrolase domain"/>
    <property type="match status" value="1"/>
</dbReference>
<dbReference type="GO" id="GO:0030145">
    <property type="term" value="F:manganese ion binding"/>
    <property type="evidence" value="ECO:0007669"/>
    <property type="project" value="TreeGrafter"/>
</dbReference>
<dbReference type="PANTHER" id="PTHR43782">
    <property type="entry name" value="ARGINASE"/>
    <property type="match status" value="1"/>
</dbReference>
<dbReference type="PANTHER" id="PTHR43782:SF3">
    <property type="entry name" value="ARGINASE"/>
    <property type="match status" value="1"/>
</dbReference>
<dbReference type="GO" id="GO:0004053">
    <property type="term" value="F:arginase activity"/>
    <property type="evidence" value="ECO:0007669"/>
    <property type="project" value="TreeGrafter"/>
</dbReference>
<dbReference type="InterPro" id="IPR006035">
    <property type="entry name" value="Ureohydrolase"/>
</dbReference>
<evidence type="ECO:0000256" key="1">
    <source>
        <dbReference type="ARBA" id="ARBA00022723"/>
    </source>
</evidence>
<evidence type="ECO:0000256" key="2">
    <source>
        <dbReference type="ARBA" id="ARBA00022801"/>
    </source>
</evidence>
<dbReference type="SUPFAM" id="SSF52768">
    <property type="entry name" value="Arginase/deacetylase"/>
    <property type="match status" value="1"/>
</dbReference>
<keyword evidence="3" id="KW-0464">Manganese</keyword>
<keyword evidence="2" id="KW-0378">Hydrolase</keyword>
<evidence type="ECO:0000256" key="3">
    <source>
        <dbReference type="ARBA" id="ARBA00023211"/>
    </source>
</evidence>
<name>A0A1H1XCT6_BRESA</name>
<dbReference type="RefSeq" id="WP_092107868.1">
    <property type="nucleotide sequence ID" value="NZ_LT629739.1"/>
</dbReference>
<evidence type="ECO:0000256" key="4">
    <source>
        <dbReference type="PROSITE-ProRule" id="PRU00742"/>
    </source>
</evidence>
<organism evidence="5 6">
    <name type="scientific">Brevibacterium sandarakinum</name>
    <dbReference type="NCBI Taxonomy" id="629680"/>
    <lineage>
        <taxon>Bacteria</taxon>
        <taxon>Bacillati</taxon>
        <taxon>Actinomycetota</taxon>
        <taxon>Actinomycetes</taxon>
        <taxon>Micrococcales</taxon>
        <taxon>Brevibacteriaceae</taxon>
        <taxon>Brevibacterium</taxon>
    </lineage>
</organism>
<dbReference type="GO" id="GO:0005737">
    <property type="term" value="C:cytoplasm"/>
    <property type="evidence" value="ECO:0007669"/>
    <property type="project" value="TreeGrafter"/>
</dbReference>
<dbReference type="OrthoDB" id="7331788at2"/>
<proteinExistence type="inferred from homology"/>
<evidence type="ECO:0000313" key="6">
    <source>
        <dbReference type="Proteomes" id="UP000199700"/>
    </source>
</evidence>
<gene>
    <name evidence="5" type="ORF">SAMN04489751_3674</name>
</gene>
<dbReference type="AlphaFoldDB" id="A0A1H1XCT6"/>
<accession>A0A1H1XCT6</accession>
<sequence length="306" mass="32758">MFSVELIGVLFDGYGREGHQAGAAEALREAGLIASLAGHQLVESHGLTLPASTPDRGPETSLINEPALLAMTEQVGDRVATAVAAGRFPLVYGADCTTLLGTIPALHREQPVGLLFVDGHEDTMPLDVSEDGEAANSEIGLLLGLTGRLLCGRLAERLPALERDELAMLGPRDAAWRKQFNVGSLRDVGVWMRDWREVAAEPETAGARAVTYLQQGPRRWWLHVDLDVLDPDVFSAQGLPDVDDEPDGLTWHQLTAAVCAAVARGGCLGMSVAIYDPDQDPDRSDAPRILRFLSDAIAAVPAAMSR</sequence>
<dbReference type="Pfam" id="PF00491">
    <property type="entry name" value="Arginase"/>
    <property type="match status" value="1"/>
</dbReference>
<dbReference type="Proteomes" id="UP000199700">
    <property type="component" value="Chromosome"/>
</dbReference>
<comment type="similarity">
    <text evidence="4">Belongs to the arginase family.</text>
</comment>
<dbReference type="STRING" id="629680.SAMN04489751_3674"/>